<dbReference type="AlphaFoldDB" id="A0A6S6U4K4"/>
<sequence>MSNKAQITTTTTEEVIPGTDIQLDESVQETTDIVSYDEASSEDQQLMNPILNEINLEDRNSILFFGSHAQEDISTISENMLEGVKNKELGSASKSLNSIVVAIKGFDVDSLNPSRQPGFFEKLFGKAKPVAEFLEKYEDVRQQINIITDDLETHKTQLLTDIISLDKLYEANLDYFHKLELYIAAGEEKLKQLNDAILPDMASKAEANVEDMILAQQLRDMRSARDDLDRRVHDLRLTRQVAMQSLPSIRLVQENDKSLITKINSTLINTVPLWKNQLAQAVTIFRMNDAAETVKSATDLTNELLESNAANLRTGNAEVRKQIERGVFDIDSVRKANDDLIATINDSLQIAEEGRVARDKAVMELQEMETDLHDAMIAAKSRTEEQAKQLDSKGEA</sequence>
<dbReference type="PANTHER" id="PTHR38432">
    <property type="entry name" value="TELA-LIKE PROTEIN SAOUHSC_01408"/>
    <property type="match status" value="1"/>
</dbReference>
<comment type="similarity">
    <text evidence="1 2">Belongs to the TelA family.</text>
</comment>
<dbReference type="PANTHER" id="PTHR38432:SF1">
    <property type="entry name" value="TELA-LIKE PROTEIN SAOUHSC_01408"/>
    <property type="match status" value="1"/>
</dbReference>
<dbReference type="Pfam" id="PF05816">
    <property type="entry name" value="TelA"/>
    <property type="match status" value="1"/>
</dbReference>
<dbReference type="EMBL" id="CACVAY010000145">
    <property type="protein sequence ID" value="CAA6827916.1"/>
    <property type="molecule type" value="Genomic_DNA"/>
</dbReference>
<protein>
    <submittedName>
        <fullName evidence="3">Tellurite resistance protein</fullName>
    </submittedName>
</protein>
<dbReference type="PIRSF" id="PIRSF026508">
    <property type="entry name" value="TelA"/>
    <property type="match status" value="1"/>
</dbReference>
<organism evidence="3">
    <name type="scientific">uncultured Thiotrichaceae bacterium</name>
    <dbReference type="NCBI Taxonomy" id="298394"/>
    <lineage>
        <taxon>Bacteria</taxon>
        <taxon>Pseudomonadati</taxon>
        <taxon>Pseudomonadota</taxon>
        <taxon>Gammaproteobacteria</taxon>
        <taxon>Thiotrichales</taxon>
        <taxon>Thiotrichaceae</taxon>
        <taxon>environmental samples</taxon>
    </lineage>
</organism>
<proteinExistence type="inferred from homology"/>
<gene>
    <name evidence="3" type="ORF">HELGO_WM8743</name>
</gene>
<name>A0A6S6U4K4_9GAMM</name>
<accession>A0A6S6U4K4</accession>
<evidence type="ECO:0000313" key="3">
    <source>
        <dbReference type="EMBL" id="CAA6827916.1"/>
    </source>
</evidence>
<dbReference type="InterPro" id="IPR008863">
    <property type="entry name" value="Toxic_anion-R_TelA"/>
</dbReference>
<evidence type="ECO:0000256" key="2">
    <source>
        <dbReference type="PIRNR" id="PIRNR026508"/>
    </source>
</evidence>
<reference evidence="3" key="1">
    <citation type="submission" date="2020-01" db="EMBL/GenBank/DDBJ databases">
        <authorList>
            <person name="Meier V. D."/>
            <person name="Meier V D."/>
        </authorList>
    </citation>
    <scope>NUCLEOTIDE SEQUENCE</scope>
    <source>
        <strain evidence="3">HLG_WM_MAG_07</strain>
    </source>
</reference>
<evidence type="ECO:0000256" key="1">
    <source>
        <dbReference type="ARBA" id="ARBA00005541"/>
    </source>
</evidence>